<accession>A0ABN2RYP2</accession>
<proteinExistence type="predicted"/>
<sequence>MGEKGQDVKRRGGQPNGGQPVYGLGMIGAWVYYWRTADTNGDRAIGILKGFAWPAFLVYEAFSAVGRAKRPD</sequence>
<dbReference type="RefSeq" id="WP_344060551.1">
    <property type="nucleotide sequence ID" value="NZ_BAAAPU010000007.1"/>
</dbReference>
<protein>
    <submittedName>
        <fullName evidence="2">Uncharacterized protein</fullName>
    </submittedName>
</protein>
<evidence type="ECO:0000313" key="2">
    <source>
        <dbReference type="EMBL" id="GAA1977320.1"/>
    </source>
</evidence>
<dbReference type="EMBL" id="BAAAPU010000007">
    <property type="protein sequence ID" value="GAA1977320.1"/>
    <property type="molecule type" value="Genomic_DNA"/>
</dbReference>
<evidence type="ECO:0000256" key="1">
    <source>
        <dbReference type="SAM" id="MobiDB-lite"/>
    </source>
</evidence>
<reference evidence="2 3" key="1">
    <citation type="journal article" date="2019" name="Int. J. Syst. Evol. Microbiol.">
        <title>The Global Catalogue of Microorganisms (GCM) 10K type strain sequencing project: providing services to taxonomists for standard genome sequencing and annotation.</title>
        <authorList>
            <consortium name="The Broad Institute Genomics Platform"/>
            <consortium name="The Broad Institute Genome Sequencing Center for Infectious Disease"/>
            <person name="Wu L."/>
            <person name="Ma J."/>
        </authorList>
    </citation>
    <scope>NUCLEOTIDE SEQUENCE [LARGE SCALE GENOMIC DNA]</scope>
    <source>
        <strain evidence="2 3">JCM 15628</strain>
    </source>
</reference>
<evidence type="ECO:0000313" key="3">
    <source>
        <dbReference type="Proteomes" id="UP001500013"/>
    </source>
</evidence>
<dbReference type="Proteomes" id="UP001500013">
    <property type="component" value="Unassembled WGS sequence"/>
</dbReference>
<keyword evidence="3" id="KW-1185">Reference proteome</keyword>
<feature type="region of interest" description="Disordered" evidence="1">
    <location>
        <begin position="1"/>
        <end position="22"/>
    </location>
</feature>
<gene>
    <name evidence="2" type="ORF">GCM10009817_17140</name>
</gene>
<comment type="caution">
    <text evidence="2">The sequence shown here is derived from an EMBL/GenBank/DDBJ whole genome shotgun (WGS) entry which is preliminary data.</text>
</comment>
<feature type="compositionally biased region" description="Basic and acidic residues" evidence="1">
    <location>
        <begin position="1"/>
        <end position="10"/>
    </location>
</feature>
<name>A0ABN2RYP2_9MICO</name>
<organism evidence="2 3">
    <name type="scientific">Terrabacter lapilli</name>
    <dbReference type="NCBI Taxonomy" id="436231"/>
    <lineage>
        <taxon>Bacteria</taxon>
        <taxon>Bacillati</taxon>
        <taxon>Actinomycetota</taxon>
        <taxon>Actinomycetes</taxon>
        <taxon>Micrococcales</taxon>
        <taxon>Intrasporangiaceae</taxon>
        <taxon>Terrabacter</taxon>
    </lineage>
</organism>